<feature type="domain" description="4Fe-4S ferredoxin-type" evidence="5">
    <location>
        <begin position="45"/>
        <end position="78"/>
    </location>
</feature>
<feature type="domain" description="4Fe-4S ferredoxin-type" evidence="5">
    <location>
        <begin position="79"/>
        <end position="108"/>
    </location>
</feature>
<feature type="domain" description="4Fe-4S ferredoxin-type" evidence="5">
    <location>
        <begin position="3"/>
        <end position="31"/>
    </location>
</feature>
<dbReference type="SUPFAM" id="SSF54862">
    <property type="entry name" value="4Fe-4S ferredoxins"/>
    <property type="match status" value="1"/>
</dbReference>
<dbReference type="InterPro" id="IPR017896">
    <property type="entry name" value="4Fe4S_Fe-S-bd"/>
</dbReference>
<evidence type="ECO:0000256" key="4">
    <source>
        <dbReference type="ARBA" id="ARBA00023014"/>
    </source>
</evidence>
<reference evidence="6 8" key="1">
    <citation type="submission" date="2015-09" db="EMBL/GenBank/DDBJ databases">
        <authorList>
            <consortium name="Pathogen Informatics"/>
        </authorList>
    </citation>
    <scope>NUCLEOTIDE SEQUENCE [LARGE SCALE GENOMIC DNA]</scope>
    <source>
        <strain evidence="6 8">2789STDY5834939</strain>
    </source>
</reference>
<organism evidence="6 8">
    <name type="scientific">Anaerotruncus colihominis</name>
    <dbReference type="NCBI Taxonomy" id="169435"/>
    <lineage>
        <taxon>Bacteria</taxon>
        <taxon>Bacillati</taxon>
        <taxon>Bacillota</taxon>
        <taxon>Clostridia</taxon>
        <taxon>Eubacteriales</taxon>
        <taxon>Oscillospiraceae</taxon>
        <taxon>Anaerotruncus</taxon>
    </lineage>
</organism>
<gene>
    <name evidence="6" type="primary">dmsB_1</name>
    <name evidence="7" type="ORF">B5F11_10180</name>
    <name evidence="6" type="ORF">ERS852551_00009</name>
</gene>
<dbReference type="InterPro" id="IPR017900">
    <property type="entry name" value="4Fe4S_Fe_S_CS"/>
</dbReference>
<evidence type="ECO:0000313" key="8">
    <source>
        <dbReference type="Proteomes" id="UP000095765"/>
    </source>
</evidence>
<evidence type="ECO:0000313" key="7">
    <source>
        <dbReference type="EMBL" id="OUP69228.1"/>
    </source>
</evidence>
<dbReference type="AlphaFoldDB" id="A0A174L8C9"/>
<proteinExistence type="predicted"/>
<dbReference type="Pfam" id="PF13247">
    <property type="entry name" value="Fer4_11"/>
    <property type="match status" value="1"/>
</dbReference>
<name>A0A174L8C9_9FIRM</name>
<dbReference type="GO" id="GO:0051539">
    <property type="term" value="F:4 iron, 4 sulfur cluster binding"/>
    <property type="evidence" value="ECO:0007669"/>
    <property type="project" value="UniProtKB-KW"/>
</dbReference>
<dbReference type="RefSeq" id="WP_055243590.1">
    <property type="nucleotide sequence ID" value="NZ_CABIWA010000002.1"/>
</dbReference>
<reference evidence="7" key="3">
    <citation type="journal article" date="2018" name="BMC Genomics">
        <title>Whole genome sequencing and function prediction of 133 gut anaerobes isolated from chicken caecum in pure cultures.</title>
        <authorList>
            <person name="Medvecky M."/>
            <person name="Cejkova D."/>
            <person name="Polansky O."/>
            <person name="Karasova D."/>
            <person name="Kubasova T."/>
            <person name="Cizek A."/>
            <person name="Rychlik I."/>
        </authorList>
    </citation>
    <scope>NUCLEOTIDE SEQUENCE</scope>
    <source>
        <strain evidence="7">An175</strain>
    </source>
</reference>
<evidence type="ECO:0000313" key="9">
    <source>
        <dbReference type="Proteomes" id="UP000196386"/>
    </source>
</evidence>
<dbReference type="InterPro" id="IPR050954">
    <property type="entry name" value="ET_IronSulfur_Cluster-Binding"/>
</dbReference>
<keyword evidence="2" id="KW-0479">Metal-binding</keyword>
<dbReference type="PROSITE" id="PS00198">
    <property type="entry name" value="4FE4S_FER_1"/>
    <property type="match status" value="1"/>
</dbReference>
<dbReference type="Proteomes" id="UP000095765">
    <property type="component" value="Unassembled WGS sequence"/>
</dbReference>
<evidence type="ECO:0000256" key="2">
    <source>
        <dbReference type="ARBA" id="ARBA00022723"/>
    </source>
</evidence>
<dbReference type="EMBL" id="NFKP01000011">
    <property type="protein sequence ID" value="OUP69228.1"/>
    <property type="molecule type" value="Genomic_DNA"/>
</dbReference>
<protein>
    <submittedName>
        <fullName evidence="6">DMSO reductase iron-sulfur subunit</fullName>
    </submittedName>
</protein>
<dbReference type="Proteomes" id="UP000196386">
    <property type="component" value="Unassembled WGS sequence"/>
</dbReference>
<dbReference type="EMBL" id="CZBE01000001">
    <property type="protein sequence ID" value="CUP18378.1"/>
    <property type="molecule type" value="Genomic_DNA"/>
</dbReference>
<accession>A0A174L8C9</accession>
<reference evidence="9" key="2">
    <citation type="submission" date="2017-04" db="EMBL/GenBank/DDBJ databases">
        <title>Function of individual gut microbiota members based on whole genome sequencing of pure cultures obtained from chicken caecum.</title>
        <authorList>
            <person name="Medvecky M."/>
            <person name="Cejkova D."/>
            <person name="Polansky O."/>
            <person name="Karasova D."/>
            <person name="Kubasova T."/>
            <person name="Cizek A."/>
            <person name="Rychlik I."/>
        </authorList>
    </citation>
    <scope>NUCLEOTIDE SEQUENCE [LARGE SCALE GENOMIC DNA]</scope>
    <source>
        <strain evidence="9">An175</strain>
    </source>
</reference>
<evidence type="ECO:0000313" key="6">
    <source>
        <dbReference type="EMBL" id="CUP18378.1"/>
    </source>
</evidence>
<evidence type="ECO:0000256" key="1">
    <source>
        <dbReference type="ARBA" id="ARBA00022485"/>
    </source>
</evidence>
<dbReference type="PROSITE" id="PS51379">
    <property type="entry name" value="4FE4S_FER_2"/>
    <property type="match status" value="3"/>
</dbReference>
<sequence length="177" mass="18893">MEQVLLVEIDRCWGCKACQVACKQAHQTPPGPGGVEVQAVEGPGAEPSCDYIPVMCQHCSDASCAKACPRGAIKRGAAGEQLIDDALCIGCGLCVRACPFGAVYLRPDTGRAEKCDLCAVRRAQGLVPACAQHCLGRAITLCDVEEVRRRTAGRHVWSMGRVAYVSEQVIFPTKGYV</sequence>
<keyword evidence="4" id="KW-0411">Iron-sulfur</keyword>
<keyword evidence="1" id="KW-0004">4Fe-4S</keyword>
<evidence type="ECO:0000256" key="3">
    <source>
        <dbReference type="ARBA" id="ARBA00023004"/>
    </source>
</evidence>
<dbReference type="PANTHER" id="PTHR43177:SF3">
    <property type="entry name" value="PROTEIN NRFC HOMOLOG"/>
    <property type="match status" value="1"/>
</dbReference>
<dbReference type="Gene3D" id="3.30.70.20">
    <property type="match status" value="2"/>
</dbReference>
<dbReference type="GO" id="GO:0046872">
    <property type="term" value="F:metal ion binding"/>
    <property type="evidence" value="ECO:0007669"/>
    <property type="project" value="UniProtKB-KW"/>
</dbReference>
<keyword evidence="3" id="KW-0408">Iron</keyword>
<dbReference type="Pfam" id="PF12800">
    <property type="entry name" value="Fer4_4"/>
    <property type="match status" value="1"/>
</dbReference>
<dbReference type="CDD" id="cd04410">
    <property type="entry name" value="DMSOR_beta-like"/>
    <property type="match status" value="1"/>
</dbReference>
<dbReference type="PANTHER" id="PTHR43177">
    <property type="entry name" value="PROTEIN NRFC"/>
    <property type="match status" value="1"/>
</dbReference>
<dbReference type="OrthoDB" id="9810688at2"/>
<evidence type="ECO:0000259" key="5">
    <source>
        <dbReference type="PROSITE" id="PS51379"/>
    </source>
</evidence>